<evidence type="ECO:0000313" key="2">
    <source>
        <dbReference type="EMBL" id="KAK2661180.1"/>
    </source>
</evidence>
<dbReference type="EMBL" id="JANJYI010000002">
    <property type="protein sequence ID" value="KAK2661180.1"/>
    <property type="molecule type" value="Genomic_DNA"/>
</dbReference>
<gene>
    <name evidence="2" type="ORF">Ddye_007713</name>
</gene>
<dbReference type="AlphaFoldDB" id="A0AAE0CRQ4"/>
<feature type="compositionally biased region" description="Basic residues" evidence="1">
    <location>
        <begin position="1"/>
        <end position="13"/>
    </location>
</feature>
<protein>
    <submittedName>
        <fullName evidence="2">Uncharacterized protein</fullName>
    </submittedName>
</protein>
<organism evidence="2 3">
    <name type="scientific">Dipteronia dyeriana</name>
    <dbReference type="NCBI Taxonomy" id="168575"/>
    <lineage>
        <taxon>Eukaryota</taxon>
        <taxon>Viridiplantae</taxon>
        <taxon>Streptophyta</taxon>
        <taxon>Embryophyta</taxon>
        <taxon>Tracheophyta</taxon>
        <taxon>Spermatophyta</taxon>
        <taxon>Magnoliopsida</taxon>
        <taxon>eudicotyledons</taxon>
        <taxon>Gunneridae</taxon>
        <taxon>Pentapetalae</taxon>
        <taxon>rosids</taxon>
        <taxon>malvids</taxon>
        <taxon>Sapindales</taxon>
        <taxon>Sapindaceae</taxon>
        <taxon>Hippocastanoideae</taxon>
        <taxon>Acereae</taxon>
        <taxon>Dipteronia</taxon>
    </lineage>
</organism>
<reference evidence="2" key="1">
    <citation type="journal article" date="2023" name="Plant J.">
        <title>Genome sequences and population genomics provide insights into the demographic history, inbreeding, and mutation load of two 'living fossil' tree species of Dipteronia.</title>
        <authorList>
            <person name="Feng Y."/>
            <person name="Comes H.P."/>
            <person name="Chen J."/>
            <person name="Zhu S."/>
            <person name="Lu R."/>
            <person name="Zhang X."/>
            <person name="Li P."/>
            <person name="Qiu J."/>
            <person name="Olsen K.M."/>
            <person name="Qiu Y."/>
        </authorList>
    </citation>
    <scope>NUCLEOTIDE SEQUENCE</scope>
    <source>
        <strain evidence="2">KIB01</strain>
    </source>
</reference>
<proteinExistence type="predicted"/>
<evidence type="ECO:0000313" key="3">
    <source>
        <dbReference type="Proteomes" id="UP001280121"/>
    </source>
</evidence>
<dbReference type="Proteomes" id="UP001280121">
    <property type="component" value="Unassembled WGS sequence"/>
</dbReference>
<evidence type="ECO:0000256" key="1">
    <source>
        <dbReference type="SAM" id="MobiDB-lite"/>
    </source>
</evidence>
<sequence>MRKREHSHRRHRQPMTTDRNRCDADEEVVVGYRLRVYDADVSMKKLRLGRNGRGRHWLVLATEDWFDRSGWI</sequence>
<accession>A0AAE0CRQ4</accession>
<keyword evidence="3" id="KW-1185">Reference proteome</keyword>
<feature type="region of interest" description="Disordered" evidence="1">
    <location>
        <begin position="1"/>
        <end position="20"/>
    </location>
</feature>
<name>A0AAE0CRQ4_9ROSI</name>
<comment type="caution">
    <text evidence="2">The sequence shown here is derived from an EMBL/GenBank/DDBJ whole genome shotgun (WGS) entry which is preliminary data.</text>
</comment>